<proteinExistence type="predicted"/>
<dbReference type="AlphaFoldDB" id="A0A939IIW3"/>
<organism evidence="1 2">
    <name type="scientific">Clostridium aminobutyricum</name>
    <dbReference type="NCBI Taxonomy" id="33953"/>
    <lineage>
        <taxon>Bacteria</taxon>
        <taxon>Bacillati</taxon>
        <taxon>Bacillota</taxon>
        <taxon>Clostridia</taxon>
        <taxon>Eubacteriales</taxon>
        <taxon>Clostridiaceae</taxon>
        <taxon>Clostridium</taxon>
    </lineage>
</organism>
<sequence>MIWLMSGIGITFLLVLLIKAMGLGNWRITLNQVISSYTGIKKMNPALSDKEVFMSVLDERYRVELYYAKKEKAKGIIEKEVEGGWSILNKYNLPILIYLCLVIEKNKILSSYTTVHDMLSVITAELQRQGLKYI</sequence>
<evidence type="ECO:0000313" key="1">
    <source>
        <dbReference type="EMBL" id="MBN7773486.1"/>
    </source>
</evidence>
<name>A0A939IIW3_CLOAM</name>
<reference evidence="1" key="1">
    <citation type="submission" date="2021-02" db="EMBL/GenBank/DDBJ databases">
        <title>Abyssanaerobacter marinus gen.nov., sp., nov, anaerobic bacterium isolated from the Onnuri vent field of Indian Ocean and suggestion of Mogibacteriaceae fam. nov., and proposal of reclassification of ambiguous this family's genus member.</title>
        <authorList>
            <person name="Kim Y.J."/>
            <person name="Yang J.-A."/>
        </authorList>
    </citation>
    <scope>NUCLEOTIDE SEQUENCE</scope>
    <source>
        <strain evidence="1">DSM 2634</strain>
    </source>
</reference>
<dbReference type="Proteomes" id="UP000664545">
    <property type="component" value="Unassembled WGS sequence"/>
</dbReference>
<comment type="caution">
    <text evidence="1">The sequence shown here is derived from an EMBL/GenBank/DDBJ whole genome shotgun (WGS) entry which is preliminary data.</text>
</comment>
<protein>
    <submittedName>
        <fullName evidence="1">Uncharacterized protein</fullName>
    </submittedName>
</protein>
<keyword evidence="2" id="KW-1185">Reference proteome</keyword>
<dbReference type="EMBL" id="JAFJZZ010000003">
    <property type="protein sequence ID" value="MBN7773486.1"/>
    <property type="molecule type" value="Genomic_DNA"/>
</dbReference>
<dbReference type="RefSeq" id="WP_206582321.1">
    <property type="nucleotide sequence ID" value="NZ_JAFJZZ010000003.1"/>
</dbReference>
<gene>
    <name evidence="1" type="ORF">JYB65_08935</name>
</gene>
<evidence type="ECO:0000313" key="2">
    <source>
        <dbReference type="Proteomes" id="UP000664545"/>
    </source>
</evidence>
<accession>A0A939IIW3</accession>